<feature type="domain" description="LTD" evidence="1">
    <location>
        <begin position="190"/>
        <end position="310"/>
    </location>
</feature>
<accession>B3TBR1</accession>
<gene>
    <name evidence="2" type="ORF">ALOHA_HF4000APKG10F13ctg1g3</name>
</gene>
<dbReference type="PROSITE" id="PS51841">
    <property type="entry name" value="LTD"/>
    <property type="match status" value="1"/>
</dbReference>
<dbReference type="SUPFAM" id="SSF74853">
    <property type="entry name" value="Lamin A/C globular tail domain"/>
    <property type="match status" value="1"/>
</dbReference>
<organism evidence="2">
    <name type="scientific">uncultured marine microorganism HF4000_APKG10F13</name>
    <dbReference type="NCBI Taxonomy" id="455557"/>
    <lineage>
        <taxon>unclassified sequences</taxon>
        <taxon>environmental samples</taxon>
    </lineage>
</organism>
<dbReference type="Gene3D" id="2.60.40.1260">
    <property type="entry name" value="Lamin Tail domain"/>
    <property type="match status" value="1"/>
</dbReference>
<proteinExistence type="predicted"/>
<dbReference type="InterPro" id="IPR036415">
    <property type="entry name" value="Lamin_tail_dom_sf"/>
</dbReference>
<evidence type="ECO:0000259" key="1">
    <source>
        <dbReference type="PROSITE" id="PS51841"/>
    </source>
</evidence>
<dbReference type="AlphaFoldDB" id="B3TBR1"/>
<dbReference type="InterPro" id="IPR001322">
    <property type="entry name" value="Lamin_tail_dom"/>
</dbReference>
<reference evidence="2" key="1">
    <citation type="journal article" date="2008" name="ISME J.">
        <title>Genomic patterns of recombination, clonal divergence and environment in marine microbial populations.</title>
        <authorList>
            <person name="Konstantinidis K.T."/>
            <person name="Delong E.F."/>
        </authorList>
    </citation>
    <scope>NUCLEOTIDE SEQUENCE</scope>
</reference>
<protein>
    <recommendedName>
        <fullName evidence="1">LTD domain-containing protein</fullName>
    </recommendedName>
</protein>
<sequence length="346" mass="36431">MAPALPAVGDMAVPAGGALMRHDEQGVTHVIEYTLALTLFILLLQSFTTTMEFRLGIDLDSQDQRYPAVRVVLGELIGSAGNASGIEAWEALEWGTGETQLRNGTTVGLLASDGVLSAAKCQALAKFPYSGLREELGVSDGLAIEVRTLSPDARILFWGGDLDSASISVTEERLLLLRTAEGDEVPAKLRVSLFEAPFKSDTLYLTEIMYAPTSGSEWVELYNPGDTAVLLHGWKLSDLAEDDLITGTTTEQLSIPARTAAVIAASPSIFASDYPGVSYVFGVEDSALGNGLGDGGDSLTLSHGALSYTKSWEATTDGADGDGNSLTRDCPTCDGWTATTATPGTV</sequence>
<name>B3TBR1_9ZZZZ</name>
<dbReference type="EMBL" id="EU016664">
    <property type="protein sequence ID" value="ABZ10020.1"/>
    <property type="molecule type" value="Genomic_DNA"/>
</dbReference>
<dbReference type="Pfam" id="PF00932">
    <property type="entry name" value="LTD"/>
    <property type="match status" value="1"/>
</dbReference>
<evidence type="ECO:0000313" key="2">
    <source>
        <dbReference type="EMBL" id="ABZ10020.1"/>
    </source>
</evidence>